<proteinExistence type="predicted"/>
<name>F0WF84_9STRA</name>
<sequence length="264" mass="30442">MTDGLVSRASWQLSNKPVWYSFRRGYGTLILTDKVGKVQLCTACKKIKVLDPSVCRQFLDHHAMEAEKYTKPLVLQSKCKFDGSCLVLYHTKSTRLRWVDCMTKVFHGETLKAHLTTRYSALLDVSKLDMNLNPRIFGKLLECHDYRNCFRIQKVPIHFCSYHEALISNPAWIQGVKFKTFTKDGIPVGVWPPQTHSVILKQDDMMSKRVSATNSESTDDSNIWPSSGNIAWVRLETAHSEHFDCVNCLIQYTEVFFVYKDEYT</sequence>
<reference evidence="1" key="2">
    <citation type="submission" date="2011-02" db="EMBL/GenBank/DDBJ databases">
        <authorList>
            <person name="MacLean D."/>
        </authorList>
    </citation>
    <scope>NUCLEOTIDE SEQUENCE</scope>
</reference>
<dbReference type="HOGENOM" id="CLU_092230_0_0_1"/>
<dbReference type="EMBL" id="FR824125">
    <property type="protein sequence ID" value="CCA19866.1"/>
    <property type="molecule type" value="Genomic_DNA"/>
</dbReference>
<gene>
    <name evidence="1" type="primary">AlNc14C80G5276</name>
    <name evidence="1" type="ORF">ALNC14_060090</name>
</gene>
<evidence type="ECO:0000313" key="1">
    <source>
        <dbReference type="EMBL" id="CCA19866.1"/>
    </source>
</evidence>
<reference evidence="1" key="1">
    <citation type="journal article" date="2011" name="PLoS Biol.">
        <title>Gene gain and loss during evolution of obligate parasitism in the white rust pathogen of Arabidopsis thaliana.</title>
        <authorList>
            <person name="Kemen E."/>
            <person name="Gardiner A."/>
            <person name="Schultz-Larsen T."/>
            <person name="Kemen A.C."/>
            <person name="Balmuth A.L."/>
            <person name="Robert-Seilaniantz A."/>
            <person name="Bailey K."/>
            <person name="Holub E."/>
            <person name="Studholme D.J."/>
            <person name="Maclean D."/>
            <person name="Jones J.D."/>
        </authorList>
    </citation>
    <scope>NUCLEOTIDE SEQUENCE</scope>
</reference>
<dbReference type="AlphaFoldDB" id="F0WF84"/>
<organism evidence="1">
    <name type="scientific">Albugo laibachii Nc14</name>
    <dbReference type="NCBI Taxonomy" id="890382"/>
    <lineage>
        <taxon>Eukaryota</taxon>
        <taxon>Sar</taxon>
        <taxon>Stramenopiles</taxon>
        <taxon>Oomycota</taxon>
        <taxon>Peronosporomycetes</taxon>
        <taxon>Albuginales</taxon>
        <taxon>Albuginaceae</taxon>
        <taxon>Albugo</taxon>
    </lineage>
</organism>
<accession>F0WF84</accession>
<protein>
    <submittedName>
        <fullName evidence="1">AlNc14C80G5276 protein</fullName>
    </submittedName>
</protein>